<dbReference type="EMBL" id="WVIC01000029">
    <property type="protein sequence ID" value="NCJ07582.1"/>
    <property type="molecule type" value="Genomic_DNA"/>
</dbReference>
<dbReference type="SUPFAM" id="SSF52540">
    <property type="entry name" value="P-loop containing nucleoside triphosphate hydrolases"/>
    <property type="match status" value="1"/>
</dbReference>
<evidence type="ECO:0000313" key="1">
    <source>
        <dbReference type="EMBL" id="NCJ07582.1"/>
    </source>
</evidence>
<dbReference type="InterPro" id="IPR027417">
    <property type="entry name" value="P-loop_NTPase"/>
</dbReference>
<evidence type="ECO:0008006" key="3">
    <source>
        <dbReference type="Google" id="ProtNLM"/>
    </source>
</evidence>
<evidence type="ECO:0000313" key="2">
    <source>
        <dbReference type="Proteomes" id="UP000607397"/>
    </source>
</evidence>
<organism evidence="1 2">
    <name type="scientific">Petrachloros mirabilis ULC683</name>
    <dbReference type="NCBI Taxonomy" id="2781853"/>
    <lineage>
        <taxon>Bacteria</taxon>
        <taxon>Bacillati</taxon>
        <taxon>Cyanobacteriota</taxon>
        <taxon>Cyanophyceae</taxon>
        <taxon>Synechococcales</taxon>
        <taxon>Petrachlorosaceae</taxon>
        <taxon>Petrachloros</taxon>
        <taxon>Petrachloros mirabilis</taxon>
    </lineage>
</organism>
<keyword evidence="2" id="KW-1185">Reference proteome</keyword>
<sequence>MADSLRASEQGLKIVDEARRKRGWNKTAASWCNAAATAEATLKRFWRGLPILRDTFIEICAAVGVTDWEAIAASELDLTMEHWWAGRRALLRDLTAVLQGDCRLLVITGITGLGKTALGNRLAVDFGDPWQKDGVNFDAYEQPPTFVTVATQWLQSWHEAPTTEEQQNPEMLRHRLIQKLKQEPYWLQIDPLKIHAYTRTLARQVQARVEKAFERLRRDAFDAYVLLCQVAIYREPVSETFWLSHLQDYPWYFEPARQEAALDALRDRYLVEEQLIEDEVRLRLHTLIRSVALEHLKKLEMPQPPS</sequence>
<accession>A0A8K2A1A1</accession>
<proteinExistence type="predicted"/>
<gene>
    <name evidence="1" type="ORF">GS597_13905</name>
</gene>
<protein>
    <recommendedName>
        <fullName evidence="3">ATP-binding protein</fullName>
    </recommendedName>
</protein>
<dbReference type="Proteomes" id="UP000607397">
    <property type="component" value="Unassembled WGS sequence"/>
</dbReference>
<comment type="caution">
    <text evidence="1">The sequence shown here is derived from an EMBL/GenBank/DDBJ whole genome shotgun (WGS) entry which is preliminary data.</text>
</comment>
<name>A0A8K2A1A1_9CYAN</name>
<reference evidence="1" key="1">
    <citation type="submission" date="2019-12" db="EMBL/GenBank/DDBJ databases">
        <title>High-Quality draft genome sequences of three cyanobacteria isolated from the limestone walls of the Old Cathedral of Coimbra.</title>
        <authorList>
            <person name="Tiago I."/>
            <person name="Soares F."/>
            <person name="Portugal A."/>
        </authorList>
    </citation>
    <scope>NUCLEOTIDE SEQUENCE [LARGE SCALE GENOMIC DNA]</scope>
    <source>
        <strain evidence="1">C</strain>
    </source>
</reference>
<dbReference type="RefSeq" id="WP_161826062.1">
    <property type="nucleotide sequence ID" value="NZ_WVIC01000029.1"/>
</dbReference>
<dbReference type="AlphaFoldDB" id="A0A8K2A1A1"/>
<dbReference type="Gene3D" id="3.40.50.300">
    <property type="entry name" value="P-loop containing nucleotide triphosphate hydrolases"/>
    <property type="match status" value="1"/>
</dbReference>